<keyword evidence="7 8" id="KW-0573">Peptidoglycan synthesis</keyword>
<evidence type="ECO:0000256" key="5">
    <source>
        <dbReference type="ARBA" id="ARBA00022741"/>
    </source>
</evidence>
<dbReference type="STRING" id="474950.SAMN05421771_2321"/>
<feature type="domain" description="Mur ligase central" evidence="10">
    <location>
        <begin position="113"/>
        <end position="292"/>
    </location>
</feature>
<dbReference type="GO" id="GO:0005737">
    <property type="term" value="C:cytoplasm"/>
    <property type="evidence" value="ECO:0007669"/>
    <property type="project" value="UniProtKB-SubCell"/>
</dbReference>
<evidence type="ECO:0000256" key="8">
    <source>
        <dbReference type="RuleBase" id="RU003664"/>
    </source>
</evidence>
<dbReference type="InterPro" id="IPR036615">
    <property type="entry name" value="Mur_ligase_C_dom_sf"/>
</dbReference>
<dbReference type="RefSeq" id="WP_089839278.1">
    <property type="nucleotide sequence ID" value="NZ_FOZL01000001.1"/>
</dbReference>
<dbReference type="NCBIfam" id="TIGR01087">
    <property type="entry name" value="murD"/>
    <property type="match status" value="1"/>
</dbReference>
<comment type="subcellular location">
    <subcellularLocation>
        <location evidence="1 7 8">Cytoplasm</location>
    </subcellularLocation>
</comment>
<dbReference type="PANTHER" id="PTHR43692">
    <property type="entry name" value="UDP-N-ACETYLMURAMOYLALANINE--D-GLUTAMATE LIGASE"/>
    <property type="match status" value="1"/>
</dbReference>
<name>A0A1I6MCS6_9BACT</name>
<feature type="binding site" evidence="7">
    <location>
        <begin position="115"/>
        <end position="121"/>
    </location>
    <ligand>
        <name>ATP</name>
        <dbReference type="ChEBI" id="CHEBI:30616"/>
    </ligand>
</feature>
<keyword evidence="3 7" id="KW-0963">Cytoplasm</keyword>
<feature type="domain" description="Mur ligase C-terminal" evidence="9">
    <location>
        <begin position="315"/>
        <end position="427"/>
    </location>
</feature>
<evidence type="ECO:0000256" key="4">
    <source>
        <dbReference type="ARBA" id="ARBA00022598"/>
    </source>
</evidence>
<dbReference type="UniPathway" id="UPA00219"/>
<evidence type="ECO:0000256" key="3">
    <source>
        <dbReference type="ARBA" id="ARBA00022490"/>
    </source>
</evidence>
<accession>A0A1I6MCS6</accession>
<keyword evidence="7 8" id="KW-0131">Cell cycle</keyword>
<keyword evidence="4 7" id="KW-0436">Ligase</keyword>
<dbReference type="SUPFAM" id="SSF53244">
    <property type="entry name" value="MurD-like peptide ligases, peptide-binding domain"/>
    <property type="match status" value="1"/>
</dbReference>
<dbReference type="Pfam" id="PF08245">
    <property type="entry name" value="Mur_ligase_M"/>
    <property type="match status" value="1"/>
</dbReference>
<dbReference type="AlphaFoldDB" id="A0A1I6MCS6"/>
<dbReference type="Gene3D" id="3.40.1190.10">
    <property type="entry name" value="Mur-like, catalytic domain"/>
    <property type="match status" value="1"/>
</dbReference>
<dbReference type="OrthoDB" id="9809796at2"/>
<gene>
    <name evidence="7" type="primary">murD</name>
    <name evidence="11" type="ORF">SAMN05421771_2321</name>
</gene>
<protein>
    <recommendedName>
        <fullName evidence="7 8">UDP-N-acetylmuramoylalanine--D-glutamate ligase</fullName>
        <ecNumber evidence="7 8">6.3.2.9</ecNumber>
    </recommendedName>
    <alternativeName>
        <fullName evidence="7">D-glutamic acid-adding enzyme</fullName>
    </alternativeName>
    <alternativeName>
        <fullName evidence="7">UDP-N-acetylmuramoyl-L-alanyl-D-glutamate synthetase</fullName>
    </alternativeName>
</protein>
<comment type="similarity">
    <text evidence="7">Belongs to the MurCDEF family.</text>
</comment>
<dbReference type="Gene3D" id="3.90.190.20">
    <property type="entry name" value="Mur ligase, C-terminal domain"/>
    <property type="match status" value="1"/>
</dbReference>
<dbReference type="InterPro" id="IPR036565">
    <property type="entry name" value="Mur-like_cat_sf"/>
</dbReference>
<evidence type="ECO:0000256" key="1">
    <source>
        <dbReference type="ARBA" id="ARBA00004496"/>
    </source>
</evidence>
<dbReference type="GO" id="GO:0051301">
    <property type="term" value="P:cell division"/>
    <property type="evidence" value="ECO:0007669"/>
    <property type="project" value="UniProtKB-KW"/>
</dbReference>
<dbReference type="EC" id="6.3.2.9" evidence="7 8"/>
<dbReference type="PANTHER" id="PTHR43692:SF1">
    <property type="entry name" value="UDP-N-ACETYLMURAMOYLALANINE--D-GLUTAMATE LIGASE"/>
    <property type="match status" value="1"/>
</dbReference>
<reference evidence="11 12" key="1">
    <citation type="submission" date="2016-10" db="EMBL/GenBank/DDBJ databases">
        <authorList>
            <person name="de Groot N.N."/>
        </authorList>
    </citation>
    <scope>NUCLEOTIDE SEQUENCE [LARGE SCALE GENOMIC DNA]</scope>
    <source>
        <strain evidence="11 12">DSM 21001</strain>
    </source>
</reference>
<dbReference type="GO" id="GO:0008764">
    <property type="term" value="F:UDP-N-acetylmuramoylalanine-D-glutamate ligase activity"/>
    <property type="evidence" value="ECO:0007669"/>
    <property type="project" value="UniProtKB-UniRule"/>
</dbReference>
<dbReference type="EMBL" id="FOZL01000001">
    <property type="protein sequence ID" value="SFS13495.1"/>
    <property type="molecule type" value="Genomic_DNA"/>
</dbReference>
<proteinExistence type="inferred from homology"/>
<evidence type="ECO:0000259" key="10">
    <source>
        <dbReference type="Pfam" id="PF08245"/>
    </source>
</evidence>
<evidence type="ECO:0000259" key="9">
    <source>
        <dbReference type="Pfam" id="PF02875"/>
    </source>
</evidence>
<organism evidence="11 12">
    <name type="scientific">Granulicella pectinivorans</name>
    <dbReference type="NCBI Taxonomy" id="474950"/>
    <lineage>
        <taxon>Bacteria</taxon>
        <taxon>Pseudomonadati</taxon>
        <taxon>Acidobacteriota</taxon>
        <taxon>Terriglobia</taxon>
        <taxon>Terriglobales</taxon>
        <taxon>Acidobacteriaceae</taxon>
        <taxon>Granulicella</taxon>
    </lineage>
</organism>
<comment type="function">
    <text evidence="7 8">Cell wall formation. Catalyzes the addition of glutamate to the nucleotide precursor UDP-N-acetylmuramoyl-L-alanine (UMA).</text>
</comment>
<dbReference type="SUPFAM" id="SSF53623">
    <property type="entry name" value="MurD-like peptide ligases, catalytic domain"/>
    <property type="match status" value="1"/>
</dbReference>
<dbReference type="Gene3D" id="3.40.50.720">
    <property type="entry name" value="NAD(P)-binding Rossmann-like Domain"/>
    <property type="match status" value="1"/>
</dbReference>
<evidence type="ECO:0000313" key="11">
    <source>
        <dbReference type="EMBL" id="SFS13495.1"/>
    </source>
</evidence>
<dbReference type="GO" id="GO:0071555">
    <property type="term" value="P:cell wall organization"/>
    <property type="evidence" value="ECO:0007669"/>
    <property type="project" value="UniProtKB-KW"/>
</dbReference>
<dbReference type="SUPFAM" id="SSF51984">
    <property type="entry name" value="MurCD N-terminal domain"/>
    <property type="match status" value="1"/>
</dbReference>
<dbReference type="InterPro" id="IPR005762">
    <property type="entry name" value="MurD"/>
</dbReference>
<comment type="pathway">
    <text evidence="2 7 8">Cell wall biogenesis; peptidoglycan biosynthesis.</text>
</comment>
<dbReference type="GO" id="GO:0009252">
    <property type="term" value="P:peptidoglycan biosynthetic process"/>
    <property type="evidence" value="ECO:0007669"/>
    <property type="project" value="UniProtKB-UniRule"/>
</dbReference>
<keyword evidence="5 7" id="KW-0547">Nucleotide-binding</keyword>
<sequence length="460" mass="49417">MELKGKKVLVVGLGRSGMSAARFLRGQGAKVTVSDSRSAAALAKDIPELLEAGIMVEAGGHGLLTFRRQDLIVISPGVPLDTPEVKQVAALGTPVIGELELAFRFLQGKVVAITGSNGKTTTTTLVGKIFEDAGLPTQVGGNIGLPVVELIGADSGETWDVLEVSSFQLETVDEFKPKIAAVLNLTPDHLDRHGTFANYAAAKKRITENQTSDDFLVLNAEDKETQMFAAKTKAQIFWFSGRRPIKQGAFVHGESVVWMPSEGGKAEPVMPVAEIPLKGAHNVENVLAAVTIARLAGISSESIRKTVGEFKAVEHRLELVKTINGVEFYNDSKATNVDATMKALASFSKGVHLILGGKDKDSDYSLLSDLIRERVNFVYTIGSAAEKIERQLAGVAKIESAGILEVAVARAKERAVPGDVVLLAPACSSFDQFENYEHRGREFRRLVLAETKARAGSLRE</sequence>
<dbReference type="InterPro" id="IPR004101">
    <property type="entry name" value="Mur_ligase_C"/>
</dbReference>
<dbReference type="Proteomes" id="UP000199024">
    <property type="component" value="Unassembled WGS sequence"/>
</dbReference>
<evidence type="ECO:0000256" key="2">
    <source>
        <dbReference type="ARBA" id="ARBA00004752"/>
    </source>
</evidence>
<keyword evidence="7 8" id="KW-0132">Cell division</keyword>
<dbReference type="InterPro" id="IPR013221">
    <property type="entry name" value="Mur_ligase_cen"/>
</dbReference>
<dbReference type="HAMAP" id="MF_00639">
    <property type="entry name" value="MurD"/>
    <property type="match status" value="1"/>
</dbReference>
<dbReference type="Pfam" id="PF21799">
    <property type="entry name" value="MurD-like_N"/>
    <property type="match status" value="1"/>
</dbReference>
<evidence type="ECO:0000313" key="12">
    <source>
        <dbReference type="Proteomes" id="UP000199024"/>
    </source>
</evidence>
<keyword evidence="12" id="KW-1185">Reference proteome</keyword>
<evidence type="ECO:0000256" key="6">
    <source>
        <dbReference type="ARBA" id="ARBA00022840"/>
    </source>
</evidence>
<keyword evidence="6 7" id="KW-0067">ATP-binding</keyword>
<comment type="catalytic activity">
    <reaction evidence="7 8">
        <text>UDP-N-acetyl-alpha-D-muramoyl-L-alanine + D-glutamate + ATP = UDP-N-acetyl-alpha-D-muramoyl-L-alanyl-D-glutamate + ADP + phosphate + H(+)</text>
        <dbReference type="Rhea" id="RHEA:16429"/>
        <dbReference type="ChEBI" id="CHEBI:15378"/>
        <dbReference type="ChEBI" id="CHEBI:29986"/>
        <dbReference type="ChEBI" id="CHEBI:30616"/>
        <dbReference type="ChEBI" id="CHEBI:43474"/>
        <dbReference type="ChEBI" id="CHEBI:83898"/>
        <dbReference type="ChEBI" id="CHEBI:83900"/>
        <dbReference type="ChEBI" id="CHEBI:456216"/>
        <dbReference type="EC" id="6.3.2.9"/>
    </reaction>
</comment>
<evidence type="ECO:0000256" key="7">
    <source>
        <dbReference type="HAMAP-Rule" id="MF_00639"/>
    </source>
</evidence>
<dbReference type="GO" id="GO:0008360">
    <property type="term" value="P:regulation of cell shape"/>
    <property type="evidence" value="ECO:0007669"/>
    <property type="project" value="UniProtKB-KW"/>
</dbReference>
<keyword evidence="7 8" id="KW-0961">Cell wall biogenesis/degradation</keyword>
<dbReference type="GO" id="GO:0005524">
    <property type="term" value="F:ATP binding"/>
    <property type="evidence" value="ECO:0007669"/>
    <property type="project" value="UniProtKB-UniRule"/>
</dbReference>
<keyword evidence="7 8" id="KW-0133">Cell shape</keyword>
<dbReference type="Pfam" id="PF02875">
    <property type="entry name" value="Mur_ligase_C"/>
    <property type="match status" value="1"/>
</dbReference>